<gene>
    <name evidence="1" type="ORF">H0235_017217</name>
</gene>
<dbReference type="AlphaFoldDB" id="A0A834JNQ1"/>
<sequence>MEVEVDVEVVVVVMKEEEEEEEEEEERANGECSIVSVPQFVAKLVDDNPQGLELLPGFGKSQRAKPAHGLTFRIKQRYVFKLFSSDKSDNARGLTQKMGIEMGG</sequence>
<dbReference type="EMBL" id="JACSDY010000022">
    <property type="protein sequence ID" value="KAF7392218.1"/>
    <property type="molecule type" value="Genomic_DNA"/>
</dbReference>
<protein>
    <submittedName>
        <fullName evidence="1">Uncharacterized protein</fullName>
    </submittedName>
</protein>
<keyword evidence="2" id="KW-1185">Reference proteome</keyword>
<proteinExistence type="predicted"/>
<dbReference type="Proteomes" id="UP000600918">
    <property type="component" value="Unassembled WGS sequence"/>
</dbReference>
<evidence type="ECO:0000313" key="2">
    <source>
        <dbReference type="Proteomes" id="UP000600918"/>
    </source>
</evidence>
<organism evidence="1 2">
    <name type="scientific">Vespula pensylvanica</name>
    <name type="common">Western yellow jacket</name>
    <name type="synonym">Wasp</name>
    <dbReference type="NCBI Taxonomy" id="30213"/>
    <lineage>
        <taxon>Eukaryota</taxon>
        <taxon>Metazoa</taxon>
        <taxon>Ecdysozoa</taxon>
        <taxon>Arthropoda</taxon>
        <taxon>Hexapoda</taxon>
        <taxon>Insecta</taxon>
        <taxon>Pterygota</taxon>
        <taxon>Neoptera</taxon>
        <taxon>Endopterygota</taxon>
        <taxon>Hymenoptera</taxon>
        <taxon>Apocrita</taxon>
        <taxon>Aculeata</taxon>
        <taxon>Vespoidea</taxon>
        <taxon>Vespidae</taxon>
        <taxon>Vespinae</taxon>
        <taxon>Vespula</taxon>
    </lineage>
</organism>
<reference evidence="1" key="1">
    <citation type="journal article" date="2020" name="G3 (Bethesda)">
        <title>High-Quality Assemblies for Three Invasive Social Wasps from the &lt;i&gt;Vespula&lt;/i&gt; Genus.</title>
        <authorList>
            <person name="Harrop T.W.R."/>
            <person name="Guhlin J."/>
            <person name="McLaughlin G.M."/>
            <person name="Permina E."/>
            <person name="Stockwell P."/>
            <person name="Gilligan J."/>
            <person name="Le Lec M.F."/>
            <person name="Gruber M.A.M."/>
            <person name="Quinn O."/>
            <person name="Lovegrove M."/>
            <person name="Duncan E.J."/>
            <person name="Remnant E.J."/>
            <person name="Van Eeckhoven J."/>
            <person name="Graham B."/>
            <person name="Knapp R.A."/>
            <person name="Langford K.W."/>
            <person name="Kronenberg Z."/>
            <person name="Press M.O."/>
            <person name="Eacker S.M."/>
            <person name="Wilson-Rankin E.E."/>
            <person name="Purcell J."/>
            <person name="Lester P.J."/>
            <person name="Dearden P.K."/>
        </authorList>
    </citation>
    <scope>NUCLEOTIDE SEQUENCE</scope>
    <source>
        <strain evidence="1">Volc-1</strain>
    </source>
</reference>
<accession>A0A834JNQ1</accession>
<comment type="caution">
    <text evidence="1">The sequence shown here is derived from an EMBL/GenBank/DDBJ whole genome shotgun (WGS) entry which is preliminary data.</text>
</comment>
<evidence type="ECO:0000313" key="1">
    <source>
        <dbReference type="EMBL" id="KAF7392218.1"/>
    </source>
</evidence>
<name>A0A834JNQ1_VESPE</name>